<keyword evidence="1" id="KW-0472">Membrane</keyword>
<evidence type="ECO:0000313" key="4">
    <source>
        <dbReference type="Proteomes" id="UP000501802"/>
    </source>
</evidence>
<gene>
    <name evidence="3" type="ORF">G8759_17985</name>
</gene>
<keyword evidence="1" id="KW-1133">Transmembrane helix</keyword>
<dbReference type="KEGG" id="spib:G8759_17985"/>
<sequence>MKFKIDGSLIFFGLFALVGTVFAIAAFINWRSTQRIVQTGIETKGYVIDTRYSRDKKGRTTTAQAPVVQFVTSAGKPITYYSQTYTTPASFNVGDTVTLWYMPDNPQENITLEGVDGWLLPGVFGLFGVVFSLIGYPALISSVLKAFKG</sequence>
<feature type="domain" description="DUF3592" evidence="2">
    <location>
        <begin position="45"/>
        <end position="110"/>
    </location>
</feature>
<protein>
    <submittedName>
        <fullName evidence="3">DUF3592 domain-containing protein</fullName>
    </submittedName>
</protein>
<dbReference type="AlphaFoldDB" id="A0A6G9APF8"/>
<evidence type="ECO:0000259" key="2">
    <source>
        <dbReference type="Pfam" id="PF12158"/>
    </source>
</evidence>
<dbReference type="EMBL" id="CP050063">
    <property type="protein sequence ID" value="QIP14371.1"/>
    <property type="molecule type" value="Genomic_DNA"/>
</dbReference>
<proteinExistence type="predicted"/>
<accession>A0A6G9APF8</accession>
<organism evidence="3 4">
    <name type="scientific">Spirosoma aureum</name>
    <dbReference type="NCBI Taxonomy" id="2692134"/>
    <lineage>
        <taxon>Bacteria</taxon>
        <taxon>Pseudomonadati</taxon>
        <taxon>Bacteroidota</taxon>
        <taxon>Cytophagia</taxon>
        <taxon>Cytophagales</taxon>
        <taxon>Cytophagaceae</taxon>
        <taxon>Spirosoma</taxon>
    </lineage>
</organism>
<dbReference type="Proteomes" id="UP000501802">
    <property type="component" value="Chromosome"/>
</dbReference>
<dbReference type="InterPro" id="IPR021994">
    <property type="entry name" value="DUF3592"/>
</dbReference>
<keyword evidence="4" id="KW-1185">Reference proteome</keyword>
<reference evidence="3 4" key="1">
    <citation type="submission" date="2020-03" db="EMBL/GenBank/DDBJ databases">
        <authorList>
            <person name="Kim M.K."/>
        </authorList>
    </citation>
    <scope>NUCLEOTIDE SEQUENCE [LARGE SCALE GENOMIC DNA]</scope>
    <source>
        <strain evidence="3 4">BT328</strain>
    </source>
</reference>
<feature type="transmembrane region" description="Helical" evidence="1">
    <location>
        <begin position="118"/>
        <end position="139"/>
    </location>
</feature>
<feature type="transmembrane region" description="Helical" evidence="1">
    <location>
        <begin position="7"/>
        <end position="28"/>
    </location>
</feature>
<dbReference type="Pfam" id="PF12158">
    <property type="entry name" value="DUF3592"/>
    <property type="match status" value="1"/>
</dbReference>
<evidence type="ECO:0000256" key="1">
    <source>
        <dbReference type="SAM" id="Phobius"/>
    </source>
</evidence>
<name>A0A6G9APF8_9BACT</name>
<keyword evidence="1" id="KW-0812">Transmembrane</keyword>
<dbReference type="RefSeq" id="WP_167210342.1">
    <property type="nucleotide sequence ID" value="NZ_CP050063.1"/>
</dbReference>
<evidence type="ECO:0000313" key="3">
    <source>
        <dbReference type="EMBL" id="QIP14371.1"/>
    </source>
</evidence>